<proteinExistence type="predicted"/>
<dbReference type="PANTHER" id="PTHR43986:SF1">
    <property type="entry name" value="ELONGATION FACTOR 1-GAMMA"/>
    <property type="match status" value="1"/>
</dbReference>
<dbReference type="InterPro" id="IPR036249">
    <property type="entry name" value="Thioredoxin-like_sf"/>
</dbReference>
<dbReference type="InterPro" id="IPR036282">
    <property type="entry name" value="Glutathione-S-Trfase_C_sf"/>
</dbReference>
<dbReference type="PANTHER" id="PTHR43986">
    <property type="entry name" value="ELONGATION FACTOR 1-GAMMA"/>
    <property type="match status" value="1"/>
</dbReference>
<dbReference type="EMBL" id="CDMZ01002007">
    <property type="protein sequence ID" value="CEM40287.1"/>
    <property type="molecule type" value="Genomic_DNA"/>
</dbReference>
<evidence type="ECO:0000259" key="1">
    <source>
        <dbReference type="PROSITE" id="PS50405"/>
    </source>
</evidence>
<dbReference type="SUPFAM" id="SSF52833">
    <property type="entry name" value="Thioredoxin-like"/>
    <property type="match status" value="1"/>
</dbReference>
<dbReference type="GO" id="GO:0005634">
    <property type="term" value="C:nucleus"/>
    <property type="evidence" value="ECO:0007669"/>
    <property type="project" value="TreeGrafter"/>
</dbReference>
<protein>
    <recommendedName>
        <fullName evidence="1">GST C-terminal domain-containing protein</fullName>
    </recommendedName>
</protein>
<dbReference type="Pfam" id="PF13409">
    <property type="entry name" value="GST_N_2"/>
    <property type="match status" value="1"/>
</dbReference>
<dbReference type="AlphaFoldDB" id="A0A0G4H8R2"/>
<dbReference type="InterPro" id="IPR010987">
    <property type="entry name" value="Glutathione-S-Trfase_C-like"/>
</dbReference>
<dbReference type="Gene3D" id="1.20.1050.10">
    <property type="match status" value="1"/>
</dbReference>
<feature type="domain" description="GST C-terminal" evidence="1">
    <location>
        <begin position="97"/>
        <end position="220"/>
    </location>
</feature>
<dbReference type="Gene3D" id="3.40.30.10">
    <property type="entry name" value="Glutaredoxin"/>
    <property type="match status" value="1"/>
</dbReference>
<dbReference type="PROSITE" id="PS50405">
    <property type="entry name" value="GST_CTER"/>
    <property type="match status" value="1"/>
</dbReference>
<dbReference type="VEuPathDB" id="CryptoDB:Cvel_25192"/>
<evidence type="ECO:0000313" key="2">
    <source>
        <dbReference type="EMBL" id="CEM40287.1"/>
    </source>
</evidence>
<dbReference type="InterPro" id="IPR050802">
    <property type="entry name" value="EF-GSTs"/>
</dbReference>
<dbReference type="InterPro" id="IPR004046">
    <property type="entry name" value="GST_C"/>
</dbReference>
<dbReference type="InterPro" id="IPR004045">
    <property type="entry name" value="Glutathione_S-Trfase_N"/>
</dbReference>
<organism evidence="2">
    <name type="scientific">Chromera velia CCMP2878</name>
    <dbReference type="NCBI Taxonomy" id="1169474"/>
    <lineage>
        <taxon>Eukaryota</taxon>
        <taxon>Sar</taxon>
        <taxon>Alveolata</taxon>
        <taxon>Colpodellida</taxon>
        <taxon>Chromeraceae</taxon>
        <taxon>Chromera</taxon>
    </lineage>
</organism>
<dbReference type="GO" id="GO:0006414">
    <property type="term" value="P:translational elongation"/>
    <property type="evidence" value="ECO:0007669"/>
    <property type="project" value="TreeGrafter"/>
</dbReference>
<sequence>MDSVACITTHLGLPNSVIVEKYLSFRKMEVLYDQVSVLPTPEHPEGLVRASEDIRKKCPFGAIPALQLKDGTVVTETSAIVAFFESAHPQGALDGGSSVEQALKKMWHDRIDLSLFQPMLDAFRCSNGVDMFKNRFPCHAAAFETFKGRVFYALGKLEGLLAERKTKFTAAETICTADIRLYAGLEFGLNKAFGPVLTEEEFSAFPNMKALYDLIAAELR</sequence>
<accession>A0A0G4H8R2</accession>
<dbReference type="GO" id="GO:0005737">
    <property type="term" value="C:cytoplasm"/>
    <property type="evidence" value="ECO:0007669"/>
    <property type="project" value="TreeGrafter"/>
</dbReference>
<dbReference type="SUPFAM" id="SSF47616">
    <property type="entry name" value="GST C-terminal domain-like"/>
    <property type="match status" value="1"/>
</dbReference>
<name>A0A0G4H8R2_9ALVE</name>
<gene>
    <name evidence="2" type="ORF">Cvel_25192</name>
</gene>
<dbReference type="Pfam" id="PF14497">
    <property type="entry name" value="GST_C_3"/>
    <property type="match status" value="1"/>
</dbReference>
<reference evidence="2" key="1">
    <citation type="submission" date="2014-11" db="EMBL/GenBank/DDBJ databases">
        <authorList>
            <person name="Otto D Thomas"/>
            <person name="Naeem Raeece"/>
        </authorList>
    </citation>
    <scope>NUCLEOTIDE SEQUENCE</scope>
</reference>